<dbReference type="InterPro" id="IPR003265">
    <property type="entry name" value="HhH-GPD_domain"/>
</dbReference>
<dbReference type="PANTHER" id="PTHR15074">
    <property type="entry name" value="METHYL-CPG-BINDING PROTEIN"/>
    <property type="match status" value="1"/>
</dbReference>
<proteinExistence type="predicted"/>
<dbReference type="GO" id="GO:0005634">
    <property type="term" value="C:nucleus"/>
    <property type="evidence" value="ECO:0007669"/>
    <property type="project" value="UniProtKB-SubCell"/>
</dbReference>
<evidence type="ECO:0000313" key="6">
    <source>
        <dbReference type="Proteomes" id="UP001194468"/>
    </source>
</evidence>
<protein>
    <submittedName>
        <fullName evidence="5">DNA glycosylase</fullName>
    </submittedName>
</protein>
<dbReference type="Gene3D" id="1.10.340.30">
    <property type="entry name" value="Hypothetical protein, domain 2"/>
    <property type="match status" value="1"/>
</dbReference>
<feature type="domain" description="HhH-GPD" evidence="4">
    <location>
        <begin position="302"/>
        <end position="393"/>
    </location>
</feature>
<feature type="region of interest" description="Disordered" evidence="3">
    <location>
        <begin position="130"/>
        <end position="168"/>
    </location>
</feature>
<dbReference type="GO" id="GO:0003824">
    <property type="term" value="F:catalytic activity"/>
    <property type="evidence" value="ECO:0007669"/>
    <property type="project" value="InterPro"/>
</dbReference>
<dbReference type="Pfam" id="PF00730">
    <property type="entry name" value="HhH-GPD"/>
    <property type="match status" value="1"/>
</dbReference>
<feature type="compositionally biased region" description="Low complexity" evidence="3">
    <location>
        <begin position="153"/>
        <end position="168"/>
    </location>
</feature>
<name>A0AAD4C548_BOLED</name>
<comment type="caution">
    <text evidence="5">The sequence shown here is derived from an EMBL/GenBank/DDBJ whole genome shotgun (WGS) entry which is preliminary data.</text>
</comment>
<dbReference type="GO" id="GO:0003677">
    <property type="term" value="F:DNA binding"/>
    <property type="evidence" value="ECO:0007669"/>
    <property type="project" value="InterPro"/>
</dbReference>
<accession>A0AAD4C548</accession>
<dbReference type="InterPro" id="IPR011257">
    <property type="entry name" value="DNA_glycosylase"/>
</dbReference>
<dbReference type="EMBL" id="WHUW01000003">
    <property type="protein sequence ID" value="KAF8449257.1"/>
    <property type="molecule type" value="Genomic_DNA"/>
</dbReference>
<dbReference type="SUPFAM" id="SSF48150">
    <property type="entry name" value="DNA-glycosylase"/>
    <property type="match status" value="1"/>
</dbReference>
<comment type="subcellular location">
    <subcellularLocation>
        <location evidence="1">Nucleus</location>
    </subcellularLocation>
</comment>
<evidence type="ECO:0000313" key="5">
    <source>
        <dbReference type="EMBL" id="KAF8449257.1"/>
    </source>
</evidence>
<evidence type="ECO:0000256" key="2">
    <source>
        <dbReference type="ARBA" id="ARBA00023242"/>
    </source>
</evidence>
<feature type="compositionally biased region" description="Polar residues" evidence="3">
    <location>
        <begin position="98"/>
        <end position="111"/>
    </location>
</feature>
<dbReference type="PANTHER" id="PTHR15074:SF0">
    <property type="entry name" value="METHYL-CPG-BINDING DOMAIN PROTEIN 4-LIKE PROTEIN"/>
    <property type="match status" value="1"/>
</dbReference>
<organism evidence="5 6">
    <name type="scientific">Boletus edulis BED1</name>
    <dbReference type="NCBI Taxonomy" id="1328754"/>
    <lineage>
        <taxon>Eukaryota</taxon>
        <taxon>Fungi</taxon>
        <taxon>Dikarya</taxon>
        <taxon>Basidiomycota</taxon>
        <taxon>Agaricomycotina</taxon>
        <taxon>Agaricomycetes</taxon>
        <taxon>Agaricomycetidae</taxon>
        <taxon>Boletales</taxon>
        <taxon>Boletineae</taxon>
        <taxon>Boletaceae</taxon>
        <taxon>Boletoideae</taxon>
        <taxon>Boletus</taxon>
    </lineage>
</organism>
<gene>
    <name evidence="5" type="ORF">L210DRAFT_3524211</name>
</gene>
<evidence type="ECO:0000259" key="4">
    <source>
        <dbReference type="Pfam" id="PF00730"/>
    </source>
</evidence>
<evidence type="ECO:0000256" key="3">
    <source>
        <dbReference type="SAM" id="MobiDB-lite"/>
    </source>
</evidence>
<dbReference type="InterPro" id="IPR045138">
    <property type="entry name" value="MeCP2/MBD4"/>
</dbReference>
<keyword evidence="2" id="KW-0539">Nucleus</keyword>
<dbReference type="GO" id="GO:0006285">
    <property type="term" value="P:base-excision repair, AP site formation"/>
    <property type="evidence" value="ECO:0007669"/>
    <property type="project" value="UniProtKB-ARBA"/>
</dbReference>
<dbReference type="Proteomes" id="UP001194468">
    <property type="component" value="Unassembled WGS sequence"/>
</dbReference>
<dbReference type="AlphaFoldDB" id="A0AAD4C548"/>
<feature type="region of interest" description="Disordered" evidence="3">
    <location>
        <begin position="67"/>
        <end position="113"/>
    </location>
</feature>
<reference evidence="5" key="1">
    <citation type="submission" date="2019-10" db="EMBL/GenBank/DDBJ databases">
        <authorList>
            <consortium name="DOE Joint Genome Institute"/>
            <person name="Kuo A."/>
            <person name="Miyauchi S."/>
            <person name="Kiss E."/>
            <person name="Drula E."/>
            <person name="Kohler A."/>
            <person name="Sanchez-Garcia M."/>
            <person name="Andreopoulos B."/>
            <person name="Barry K.W."/>
            <person name="Bonito G."/>
            <person name="Buee M."/>
            <person name="Carver A."/>
            <person name="Chen C."/>
            <person name="Cichocki N."/>
            <person name="Clum A."/>
            <person name="Culley D."/>
            <person name="Crous P.W."/>
            <person name="Fauchery L."/>
            <person name="Girlanda M."/>
            <person name="Hayes R."/>
            <person name="Keri Z."/>
            <person name="LaButti K."/>
            <person name="Lipzen A."/>
            <person name="Lombard V."/>
            <person name="Magnuson J."/>
            <person name="Maillard F."/>
            <person name="Morin E."/>
            <person name="Murat C."/>
            <person name="Nolan M."/>
            <person name="Ohm R."/>
            <person name="Pangilinan J."/>
            <person name="Pereira M."/>
            <person name="Perotto S."/>
            <person name="Peter M."/>
            <person name="Riley R."/>
            <person name="Sitrit Y."/>
            <person name="Stielow B."/>
            <person name="Szollosi G."/>
            <person name="Zifcakova L."/>
            <person name="Stursova M."/>
            <person name="Spatafora J.W."/>
            <person name="Tedersoo L."/>
            <person name="Vaario L.-M."/>
            <person name="Yamada A."/>
            <person name="Yan M."/>
            <person name="Wang P."/>
            <person name="Xu J."/>
            <person name="Bruns T."/>
            <person name="Baldrian P."/>
            <person name="Vilgalys R."/>
            <person name="Henrissat B."/>
            <person name="Grigoriev I.V."/>
            <person name="Hibbett D."/>
            <person name="Nagy L.G."/>
            <person name="Martin F.M."/>
        </authorList>
    </citation>
    <scope>NUCLEOTIDE SEQUENCE</scope>
    <source>
        <strain evidence="5">BED1</strain>
    </source>
</reference>
<reference evidence="5" key="2">
    <citation type="journal article" date="2020" name="Nat. Commun.">
        <title>Large-scale genome sequencing of mycorrhizal fungi provides insights into the early evolution of symbiotic traits.</title>
        <authorList>
            <person name="Miyauchi S."/>
            <person name="Kiss E."/>
            <person name="Kuo A."/>
            <person name="Drula E."/>
            <person name="Kohler A."/>
            <person name="Sanchez-Garcia M."/>
            <person name="Morin E."/>
            <person name="Andreopoulos B."/>
            <person name="Barry K.W."/>
            <person name="Bonito G."/>
            <person name="Buee M."/>
            <person name="Carver A."/>
            <person name="Chen C."/>
            <person name="Cichocki N."/>
            <person name="Clum A."/>
            <person name="Culley D."/>
            <person name="Crous P.W."/>
            <person name="Fauchery L."/>
            <person name="Girlanda M."/>
            <person name="Hayes R.D."/>
            <person name="Keri Z."/>
            <person name="LaButti K."/>
            <person name="Lipzen A."/>
            <person name="Lombard V."/>
            <person name="Magnuson J."/>
            <person name="Maillard F."/>
            <person name="Murat C."/>
            <person name="Nolan M."/>
            <person name="Ohm R.A."/>
            <person name="Pangilinan J."/>
            <person name="Pereira M.F."/>
            <person name="Perotto S."/>
            <person name="Peter M."/>
            <person name="Pfister S."/>
            <person name="Riley R."/>
            <person name="Sitrit Y."/>
            <person name="Stielow J.B."/>
            <person name="Szollosi G."/>
            <person name="Zifcakova L."/>
            <person name="Stursova M."/>
            <person name="Spatafora J.W."/>
            <person name="Tedersoo L."/>
            <person name="Vaario L.M."/>
            <person name="Yamada A."/>
            <person name="Yan M."/>
            <person name="Wang P."/>
            <person name="Xu J."/>
            <person name="Bruns T."/>
            <person name="Baldrian P."/>
            <person name="Vilgalys R."/>
            <person name="Dunand C."/>
            <person name="Henrissat B."/>
            <person name="Grigoriev I.V."/>
            <person name="Hibbett D."/>
            <person name="Nagy L.G."/>
            <person name="Martin F.M."/>
        </authorList>
    </citation>
    <scope>NUCLEOTIDE SEQUENCE</scope>
    <source>
        <strain evidence="5">BED1</strain>
    </source>
</reference>
<sequence length="458" mass="50954">MNVTNGVVTQSPNSATPSCCVSAVSSVQWMRSFAYTPGSAHVENSHHHSELVAEDRDEDALPTQFHSRNGCSEDGLSATHASSTQQRRMKKTRFLSEGNESPSCVSDTPSRPRSRRIVLDAVEIVRRKKVRGPTGDSRTAHAGCPTDRACNTPSSHYPSPPASSAGPSTHIVHPITETQEERVSLEPTTLPLMTSKYFVRASAGQADSVLGNVAVLTPPSSPVLTIPVYIESSDFEHPPLHSSSNEPLESTLDESRRTWYDNPGLFDDLMIMLRRLKPILVQETVRDDPWKVLIAVRLLNVTTGKAAIPVFCKIMSRWPTPQDLMHASQDELVELLRPLGLYNKRARWLKEVSERFLEDQAQWSCSRMPLLDDSTISGVPHLQYPGVGPYALDSLRIFCSGGVDAWKHVTPRDKELVRYLRWRWAVEEGKMWYPDGMGVIGDVNVPYLITLVDELAAH</sequence>
<evidence type="ECO:0000256" key="1">
    <source>
        <dbReference type="ARBA" id="ARBA00004123"/>
    </source>
</evidence>
<keyword evidence="6" id="KW-1185">Reference proteome</keyword>